<feature type="domain" description="Gfo/Idh/MocA-like oxidoreductase N-terminal" evidence="1">
    <location>
        <begin position="43"/>
        <end position="123"/>
    </location>
</feature>
<accession>A0A926I824</accession>
<dbReference type="Proteomes" id="UP000610760">
    <property type="component" value="Unassembled WGS sequence"/>
</dbReference>
<gene>
    <name evidence="2" type="ORF">H8710_10720</name>
</gene>
<keyword evidence="3" id="KW-1185">Reference proteome</keyword>
<dbReference type="InterPro" id="IPR000683">
    <property type="entry name" value="Gfo/Idh/MocA-like_OxRdtase_N"/>
</dbReference>
<dbReference type="SUPFAM" id="SSF51735">
    <property type="entry name" value="NAD(P)-binding Rossmann-fold domains"/>
    <property type="match status" value="1"/>
</dbReference>
<evidence type="ECO:0000259" key="1">
    <source>
        <dbReference type="Pfam" id="PF01408"/>
    </source>
</evidence>
<dbReference type="GO" id="GO:0000166">
    <property type="term" value="F:nucleotide binding"/>
    <property type="evidence" value="ECO:0007669"/>
    <property type="project" value="InterPro"/>
</dbReference>
<dbReference type="InterPro" id="IPR036291">
    <property type="entry name" value="NAD(P)-bd_dom_sf"/>
</dbReference>
<comment type="caution">
    <text evidence="2">The sequence shown here is derived from an EMBL/GenBank/DDBJ whole genome shotgun (WGS) entry which is preliminary data.</text>
</comment>
<evidence type="ECO:0000313" key="2">
    <source>
        <dbReference type="EMBL" id="MBC8560536.1"/>
    </source>
</evidence>
<dbReference type="Pfam" id="PF01408">
    <property type="entry name" value="GFO_IDH_MocA"/>
    <property type="match status" value="1"/>
</dbReference>
<name>A0A926I824_9FIRM</name>
<evidence type="ECO:0000313" key="3">
    <source>
        <dbReference type="Proteomes" id="UP000610760"/>
    </source>
</evidence>
<proteinExistence type="predicted"/>
<reference evidence="2" key="1">
    <citation type="submission" date="2020-08" db="EMBL/GenBank/DDBJ databases">
        <title>Genome public.</title>
        <authorList>
            <person name="Liu C."/>
            <person name="Sun Q."/>
        </authorList>
    </citation>
    <scope>NUCLEOTIDE SEQUENCE</scope>
    <source>
        <strain evidence="2">NSJ-33</strain>
    </source>
</reference>
<dbReference type="RefSeq" id="WP_249295542.1">
    <property type="nucleotide sequence ID" value="NZ_JACRSV010000003.1"/>
</dbReference>
<dbReference type="AlphaFoldDB" id="A0A926I824"/>
<sequence length="278" mass="31442">MKKIGIIDYFLDEWHANHLPQWIHDESKGGYEVAFAYGKIDAPQGLSSEDWCKKFGVEHCKTIEKVIAQSDVLMVLSPDNPEMHWELCQLPLRSGKPTYVDKTFAPDYKTAEALFQLAEQYHTPMFSTSALRFTKELDGISKEGIRTLATTGPGVISNYAIHQLEMIVQLMGTKAERVMFMGTENCPQFIIQFAGNRSAVMGQYGWDCPFSVRAAKDDGTFINIPSCSEYFERFVPALLQFFDTAQPPVPEEETILIAKLREFGINAVNWPGTWVHLS</sequence>
<organism evidence="2 3">
    <name type="scientific">Fumia xinanensis</name>
    <dbReference type="NCBI Taxonomy" id="2763659"/>
    <lineage>
        <taxon>Bacteria</taxon>
        <taxon>Bacillati</taxon>
        <taxon>Bacillota</taxon>
        <taxon>Clostridia</taxon>
        <taxon>Eubacteriales</taxon>
        <taxon>Oscillospiraceae</taxon>
        <taxon>Fumia</taxon>
    </lineage>
</organism>
<protein>
    <recommendedName>
        <fullName evidence="1">Gfo/Idh/MocA-like oxidoreductase N-terminal domain-containing protein</fullName>
    </recommendedName>
</protein>
<dbReference type="EMBL" id="JACRSV010000003">
    <property type="protein sequence ID" value="MBC8560536.1"/>
    <property type="molecule type" value="Genomic_DNA"/>
</dbReference>
<dbReference type="Gene3D" id="3.40.50.720">
    <property type="entry name" value="NAD(P)-binding Rossmann-like Domain"/>
    <property type="match status" value="1"/>
</dbReference>